<evidence type="ECO:0000313" key="10">
    <source>
        <dbReference type="Proteomes" id="UP000092555"/>
    </source>
</evidence>
<feature type="region of interest" description="Disordered" evidence="8">
    <location>
        <begin position="30"/>
        <end position="87"/>
    </location>
</feature>
<dbReference type="EMBL" id="LXTC01000001">
    <property type="protein sequence ID" value="OBA24536.1"/>
    <property type="molecule type" value="Genomic_DNA"/>
</dbReference>
<feature type="compositionally biased region" description="Polar residues" evidence="8">
    <location>
        <begin position="44"/>
        <end position="65"/>
    </location>
</feature>
<keyword evidence="7" id="KW-0131">Cell cycle</keyword>
<evidence type="ECO:0000256" key="8">
    <source>
        <dbReference type="SAM" id="MobiDB-lite"/>
    </source>
</evidence>
<evidence type="ECO:0000256" key="2">
    <source>
        <dbReference type="ARBA" id="ARBA00008585"/>
    </source>
</evidence>
<keyword evidence="6" id="KW-0539">Nucleus</keyword>
<keyword evidence="4" id="KW-0498">Mitosis</keyword>
<keyword evidence="10" id="KW-1185">Reference proteome</keyword>
<accession>A0A1A0HKL8</accession>
<dbReference type="Proteomes" id="UP000092555">
    <property type="component" value="Unassembled WGS sequence"/>
</dbReference>
<evidence type="ECO:0000256" key="7">
    <source>
        <dbReference type="ARBA" id="ARBA00023306"/>
    </source>
</evidence>
<gene>
    <name evidence="9" type="ORF">METBIDRAFT_30777</name>
</gene>
<dbReference type="OrthoDB" id="5565328at2759"/>
<dbReference type="GO" id="GO:0005634">
    <property type="term" value="C:nucleus"/>
    <property type="evidence" value="ECO:0007669"/>
    <property type="project" value="UniProtKB-SubCell"/>
</dbReference>
<organism evidence="9 10">
    <name type="scientific">Metschnikowia bicuspidata var. bicuspidata NRRL YB-4993</name>
    <dbReference type="NCBI Taxonomy" id="869754"/>
    <lineage>
        <taxon>Eukaryota</taxon>
        <taxon>Fungi</taxon>
        <taxon>Dikarya</taxon>
        <taxon>Ascomycota</taxon>
        <taxon>Saccharomycotina</taxon>
        <taxon>Pichiomycetes</taxon>
        <taxon>Metschnikowiaceae</taxon>
        <taxon>Metschnikowia</taxon>
    </lineage>
</organism>
<evidence type="ECO:0000256" key="3">
    <source>
        <dbReference type="ARBA" id="ARBA00022618"/>
    </source>
</evidence>
<evidence type="ECO:0000256" key="1">
    <source>
        <dbReference type="ARBA" id="ARBA00004123"/>
    </source>
</evidence>
<sequence>MHEYLFQSGLRGGGPLKRLMALSRREVLFEAPQKKKKKKRNKVQDPQASSSQLSLVLILTSSRPSSSKDTKASQSTNKKTSQPIAQISTSRFYEKPKSYLETQYEKSLQKFVPVDTSEDFLPLELDSISLELIFPNDKTSPKDSNSNDEDIASQLIKIADDPKVDMLDILLHSEKENEFHVMYFIRASDSFLKKAHSLVLESNDTRGTKIYYSLIKLALKALHILIEKYSSYLNPIIELVIYHKLGIIYAKETQSLDKAEHFVNLAISLANTHNLTKLKVINEFLYCEILENINPQGLPSFFSEKQKAYEAGGLDNIADLFSLLRTNHIFLGDGSLAIASINTLSMKTKTNPVVKFLSLLCEASTNIYRGAIASANYSIEKAENLNFMPDSSPQTMALLYLTKLACCVQENDLVAGEEAAAKINEFLSLQRKSSWAGWRDDGIFCIYVPLLDDELDVSIFEVQWLNSDEFVILFYFLRGLLDILDHSKHEQTKKVFSTCLDIINIQLSQLTTAKTETKKFGISFLTDKIVRLNFLRYTVIYYKLWVEFMHESNFGGISSVQFFIDCFDGDQFTKEEMCYYKLLVSKFLYLAATYFQSHGDLNSARFYFLRIRSRSKKTINVEDASISSIQKTLGIGCDALLPKLDADELYLFLTLHLVLIAEHDLQVMAKTNVITPELKSQIVSCHSLLGDLLSELSQAFDKNGCDDTYKNLGKSTLLHSTYKIVLMAQRGQEFANGKSPELKEDLTFIRGKKLDVEDKGFFKTLLSYLLYKYSTSLEESSDMLQEVVHRIVNGDDNSCLVGMLILADDQAKSSLKNTQMLGDVEKIFLMKKRDCIKRLEHACMSVGR</sequence>
<proteinExistence type="inferred from homology"/>
<dbReference type="GeneID" id="30028681"/>
<evidence type="ECO:0000256" key="5">
    <source>
        <dbReference type="ARBA" id="ARBA00022829"/>
    </source>
</evidence>
<evidence type="ECO:0000256" key="4">
    <source>
        <dbReference type="ARBA" id="ARBA00022776"/>
    </source>
</evidence>
<protein>
    <submittedName>
        <fullName evidence="9">Uncharacterized protein</fullName>
    </submittedName>
</protein>
<comment type="subcellular location">
    <subcellularLocation>
        <location evidence="1">Nucleus</location>
    </subcellularLocation>
</comment>
<dbReference type="STRING" id="869754.A0A1A0HKL8"/>
<comment type="caution">
    <text evidence="9">The sequence shown here is derived from an EMBL/GenBank/DDBJ whole genome shotgun (WGS) entry which is preliminary data.</text>
</comment>
<evidence type="ECO:0000256" key="6">
    <source>
        <dbReference type="ARBA" id="ARBA00023242"/>
    </source>
</evidence>
<dbReference type="AlphaFoldDB" id="A0A1A0HKL8"/>
<dbReference type="RefSeq" id="XP_018715017.1">
    <property type="nucleotide sequence ID" value="XM_018855705.1"/>
</dbReference>
<name>A0A1A0HKL8_9ASCO</name>
<reference evidence="9 10" key="1">
    <citation type="submission" date="2016-05" db="EMBL/GenBank/DDBJ databases">
        <title>Comparative genomics of biotechnologically important yeasts.</title>
        <authorList>
            <consortium name="DOE Joint Genome Institute"/>
            <person name="Riley R."/>
            <person name="Haridas S."/>
            <person name="Wolfe K.H."/>
            <person name="Lopes M.R."/>
            <person name="Hittinger C.T."/>
            <person name="Goker M."/>
            <person name="Salamov A."/>
            <person name="Wisecaver J."/>
            <person name="Long T.M."/>
            <person name="Aerts A.L."/>
            <person name="Barry K."/>
            <person name="Choi C."/>
            <person name="Clum A."/>
            <person name="Coughlan A.Y."/>
            <person name="Deshpande S."/>
            <person name="Douglass A.P."/>
            <person name="Hanson S.J."/>
            <person name="Klenk H.-P."/>
            <person name="LaButti K."/>
            <person name="Lapidus A."/>
            <person name="Lindquist E."/>
            <person name="Lipzen A."/>
            <person name="Meier-kolthoff J.P."/>
            <person name="Ohm R.A."/>
            <person name="Otillar R.P."/>
            <person name="Pangilinan J."/>
            <person name="Peng Y."/>
            <person name="Rokas A."/>
            <person name="Rosa C.A."/>
            <person name="Scheuner C."/>
            <person name="Sibirny A.A."/>
            <person name="Slot J.C."/>
            <person name="Stielow J.B."/>
            <person name="Sun H."/>
            <person name="Kurtzman C.P."/>
            <person name="Blackwell M."/>
            <person name="Grigoriev I.V."/>
            <person name="Jeffries T.W."/>
        </authorList>
    </citation>
    <scope>NUCLEOTIDE SEQUENCE [LARGE SCALE GENOMIC DNA]</scope>
    <source>
        <strain evidence="9 10">NRRL YB-4993</strain>
    </source>
</reference>
<keyword evidence="5" id="KW-0159">Chromosome partition</keyword>
<dbReference type="GO" id="GO:0051301">
    <property type="term" value="P:cell division"/>
    <property type="evidence" value="ECO:0007669"/>
    <property type="project" value="UniProtKB-KW"/>
</dbReference>
<evidence type="ECO:0000313" key="9">
    <source>
        <dbReference type="EMBL" id="OBA24536.1"/>
    </source>
</evidence>
<dbReference type="GO" id="GO:0007064">
    <property type="term" value="P:mitotic sister chromatid cohesion"/>
    <property type="evidence" value="ECO:0007669"/>
    <property type="project" value="InterPro"/>
</dbReference>
<comment type="similarity">
    <text evidence="2">Belongs to the SCC4/mau-2 family.</text>
</comment>
<dbReference type="GO" id="GO:0007059">
    <property type="term" value="P:chromosome segregation"/>
    <property type="evidence" value="ECO:0007669"/>
    <property type="project" value="UniProtKB-KW"/>
</dbReference>
<dbReference type="Pfam" id="PF10345">
    <property type="entry name" value="Cohesin_load"/>
    <property type="match status" value="1"/>
</dbReference>
<keyword evidence="3" id="KW-0132">Cell division</keyword>
<dbReference type="InterPro" id="IPR019440">
    <property type="entry name" value="MAU2"/>
</dbReference>
<feature type="compositionally biased region" description="Polar residues" evidence="8">
    <location>
        <begin position="72"/>
        <end position="87"/>
    </location>
</feature>